<reference evidence="8" key="2">
    <citation type="submission" date="2018-07" db="EMBL/GenBank/DDBJ databases">
        <authorList>
            <person name="Quirk P.G."/>
            <person name="Krulwich T.A."/>
        </authorList>
    </citation>
    <scope>NUCLEOTIDE SEQUENCE</scope>
</reference>
<proteinExistence type="predicted"/>
<protein>
    <submittedName>
        <fullName evidence="8">CSON004542 protein</fullName>
    </submittedName>
</protein>
<keyword evidence="2 4" id="KW-0863">Zinc-finger</keyword>
<evidence type="ECO:0000256" key="2">
    <source>
        <dbReference type="ARBA" id="ARBA00022771"/>
    </source>
</evidence>
<evidence type="ECO:0000256" key="3">
    <source>
        <dbReference type="ARBA" id="ARBA00022833"/>
    </source>
</evidence>
<dbReference type="EMBL" id="UFQT01001909">
    <property type="protein sequence ID" value="SSX32131.1"/>
    <property type="molecule type" value="Genomic_DNA"/>
</dbReference>
<evidence type="ECO:0000313" key="7">
    <source>
        <dbReference type="EMBL" id="SSX12688.1"/>
    </source>
</evidence>
<dbReference type="PANTHER" id="PTHR46455">
    <property type="entry name" value="SET AND MYND DOMAIN CONTAINING, ARTHROPOD-SPECIFIC, MEMBER 4, ISOFORM A"/>
    <property type="match status" value="1"/>
</dbReference>
<dbReference type="EMBL" id="UFQS01001909">
    <property type="protein sequence ID" value="SSX12688.1"/>
    <property type="molecule type" value="Genomic_DNA"/>
</dbReference>
<reference evidence="7" key="1">
    <citation type="submission" date="2018-04" db="EMBL/GenBank/DDBJ databases">
        <authorList>
            <person name="Go L.Y."/>
            <person name="Mitchell J.A."/>
        </authorList>
    </citation>
    <scope>NUCLEOTIDE SEQUENCE</scope>
    <source>
        <tissue evidence="7">Whole organism</tissue>
    </source>
</reference>
<evidence type="ECO:0000259" key="5">
    <source>
        <dbReference type="PROSITE" id="PS50280"/>
    </source>
</evidence>
<dbReference type="InterPro" id="IPR001214">
    <property type="entry name" value="SET_dom"/>
</dbReference>
<dbReference type="GO" id="GO:0008270">
    <property type="term" value="F:zinc ion binding"/>
    <property type="evidence" value="ECO:0007669"/>
    <property type="project" value="UniProtKB-KW"/>
</dbReference>
<dbReference type="PROSITE" id="PS01360">
    <property type="entry name" value="ZF_MYND_1"/>
    <property type="match status" value="1"/>
</dbReference>
<name>A0A336MRF6_CULSO</name>
<accession>A0A336MRF6</accession>
<dbReference type="VEuPathDB" id="VectorBase:CSON004542"/>
<dbReference type="CDD" id="cd20071">
    <property type="entry name" value="SET_SMYD"/>
    <property type="match status" value="1"/>
</dbReference>
<dbReference type="PROSITE" id="PS50865">
    <property type="entry name" value="ZF_MYND_2"/>
    <property type="match status" value="1"/>
</dbReference>
<dbReference type="PROSITE" id="PS50280">
    <property type="entry name" value="SET"/>
    <property type="match status" value="1"/>
</dbReference>
<gene>
    <name evidence="8" type="primary">CSON004542</name>
</gene>
<dbReference type="InterPro" id="IPR046341">
    <property type="entry name" value="SET_dom_sf"/>
</dbReference>
<evidence type="ECO:0000256" key="1">
    <source>
        <dbReference type="ARBA" id="ARBA00022723"/>
    </source>
</evidence>
<evidence type="ECO:0000259" key="6">
    <source>
        <dbReference type="PROSITE" id="PS50865"/>
    </source>
</evidence>
<feature type="domain" description="MYND-type" evidence="6">
    <location>
        <begin position="4"/>
        <end position="41"/>
    </location>
</feature>
<dbReference type="InterPro" id="IPR053010">
    <property type="entry name" value="SET_SmydA-8"/>
</dbReference>
<dbReference type="InterPro" id="IPR002893">
    <property type="entry name" value="Znf_MYND"/>
</dbReference>
<dbReference type="GO" id="GO:0008757">
    <property type="term" value="F:S-adenosylmethionine-dependent methyltransferase activity"/>
    <property type="evidence" value="ECO:0007669"/>
    <property type="project" value="UniProtKB-ARBA"/>
</dbReference>
<dbReference type="SUPFAM" id="SSF82199">
    <property type="entry name" value="SET domain"/>
    <property type="match status" value="1"/>
</dbReference>
<evidence type="ECO:0000256" key="4">
    <source>
        <dbReference type="PROSITE-ProRule" id="PRU00134"/>
    </source>
</evidence>
<sequence>MAFCAFCEANDASMTCSGCKSATYCSVEHQKSHWKTHKEECRAFKIFDDKMTGRYLVTTRDISADSFIMSESPLVVGPKWSLDEQDRLKPVIPCVGCFNPVPIYASTRCPVCNWPACSTKCEGLQNDKLHGLECGILAFGKSSYKNKEENPEVFLDFYRSDALFALKCLMLKIKKPKKWDELLKLNAYEIERKKSPFYEDANERVVKYLQRNFLDVVKIIEEKTGRKILMDYDSNTLQKICGIIELYSMLIPLSNGQELSGLFPTACLLKHSCVPNCSYTFNMTDGFKIKLTAGCDIKKGKVLTTSYTHILWGTFARREHLLQTRYTKCVCERCIDKTELGTYFSALRCFGTEIAHCNGIQLPNDPLDEKSDWSCDKCPITITTDHVLGLMNQMQDEVDSIIYNKDASVASIETLIDKLSQFLHKNHYHLFALKHSLIQMYGHQKEYLLNQMSESTLERKIKMCHELLEVIQKLDPYAIRLALYTAIIFYELSSTLIEIGQRRLKGTSSPEMKIKYAKLFDEAENYLKQGKHALKHEQNTAEGDKTLKQFNELDEKLQKILSRVGDPFARNKILRSGAMSLNTSNCSSAVFRSASLTPAI</sequence>
<dbReference type="GO" id="GO:0008276">
    <property type="term" value="F:protein methyltransferase activity"/>
    <property type="evidence" value="ECO:0007669"/>
    <property type="project" value="UniProtKB-ARBA"/>
</dbReference>
<dbReference type="Pfam" id="PF01753">
    <property type="entry name" value="zf-MYND"/>
    <property type="match status" value="1"/>
</dbReference>
<dbReference type="PANTHER" id="PTHR46455:SF2">
    <property type="entry name" value="AT24727P"/>
    <property type="match status" value="1"/>
</dbReference>
<dbReference type="GO" id="GO:0008170">
    <property type="term" value="F:N-methyltransferase activity"/>
    <property type="evidence" value="ECO:0007669"/>
    <property type="project" value="UniProtKB-ARBA"/>
</dbReference>
<dbReference type="Gene3D" id="1.10.220.160">
    <property type="match status" value="1"/>
</dbReference>
<keyword evidence="3" id="KW-0862">Zinc</keyword>
<dbReference type="OMA" id="GPCDGVH"/>
<dbReference type="Pfam" id="PF00856">
    <property type="entry name" value="SET"/>
    <property type="match status" value="1"/>
</dbReference>
<dbReference type="Gene3D" id="6.10.140.2220">
    <property type="match status" value="2"/>
</dbReference>
<evidence type="ECO:0000313" key="8">
    <source>
        <dbReference type="EMBL" id="SSX32131.1"/>
    </source>
</evidence>
<keyword evidence="1" id="KW-0479">Metal-binding</keyword>
<dbReference type="AlphaFoldDB" id="A0A336MRF6"/>
<organism evidence="8">
    <name type="scientific">Culicoides sonorensis</name>
    <name type="common">Biting midge</name>
    <dbReference type="NCBI Taxonomy" id="179676"/>
    <lineage>
        <taxon>Eukaryota</taxon>
        <taxon>Metazoa</taxon>
        <taxon>Ecdysozoa</taxon>
        <taxon>Arthropoda</taxon>
        <taxon>Hexapoda</taxon>
        <taxon>Insecta</taxon>
        <taxon>Pterygota</taxon>
        <taxon>Neoptera</taxon>
        <taxon>Endopterygota</taxon>
        <taxon>Diptera</taxon>
        <taxon>Nematocera</taxon>
        <taxon>Chironomoidea</taxon>
        <taxon>Ceratopogonidae</taxon>
        <taxon>Ceratopogoninae</taxon>
        <taxon>Culicoides</taxon>
        <taxon>Monoculicoides</taxon>
    </lineage>
</organism>
<dbReference type="Gene3D" id="2.170.270.10">
    <property type="entry name" value="SET domain"/>
    <property type="match status" value="1"/>
</dbReference>
<feature type="domain" description="SET" evidence="5">
    <location>
        <begin position="39"/>
        <end position="308"/>
    </location>
</feature>